<dbReference type="PANTHER" id="PTHR47966">
    <property type="entry name" value="BETA-SITE APP-CLEAVING ENZYME, ISOFORM A-RELATED"/>
    <property type="match status" value="1"/>
</dbReference>
<feature type="active site" evidence="3">
    <location>
        <position position="272"/>
    </location>
</feature>
<feature type="domain" description="Peptidase A1" evidence="8">
    <location>
        <begin position="67"/>
        <end position="391"/>
    </location>
</feature>
<evidence type="ECO:0000256" key="2">
    <source>
        <dbReference type="ARBA" id="ARBA00022750"/>
    </source>
</evidence>
<organism evidence="9 10">
    <name type="scientific">Actinomortierella ambigua</name>
    <dbReference type="NCBI Taxonomy" id="1343610"/>
    <lineage>
        <taxon>Eukaryota</taxon>
        <taxon>Fungi</taxon>
        <taxon>Fungi incertae sedis</taxon>
        <taxon>Mucoromycota</taxon>
        <taxon>Mortierellomycotina</taxon>
        <taxon>Mortierellomycetes</taxon>
        <taxon>Mortierellales</taxon>
        <taxon>Mortierellaceae</taxon>
        <taxon>Actinomortierella</taxon>
    </lineage>
</organism>
<dbReference type="Pfam" id="PF00026">
    <property type="entry name" value="Asp"/>
    <property type="match status" value="1"/>
</dbReference>
<evidence type="ECO:0000256" key="3">
    <source>
        <dbReference type="PIRSR" id="PIRSR601461-1"/>
    </source>
</evidence>
<protein>
    <recommendedName>
        <fullName evidence="8">Peptidase A1 domain-containing protein</fullName>
    </recommendedName>
</protein>
<dbReference type="CDD" id="cd05471">
    <property type="entry name" value="pepsin_like"/>
    <property type="match status" value="1"/>
</dbReference>
<dbReference type="PANTHER" id="PTHR47966:SF75">
    <property type="entry name" value="ENDOPEPTIDASE (CTSD), PUTATIVE (AFU_ORTHOLOGUE AFUA_4G07040)-RELATED"/>
    <property type="match status" value="1"/>
</dbReference>
<dbReference type="GO" id="GO:0004190">
    <property type="term" value="F:aspartic-type endopeptidase activity"/>
    <property type="evidence" value="ECO:0007669"/>
    <property type="project" value="UniProtKB-KW"/>
</dbReference>
<feature type="region of interest" description="Disordered" evidence="6">
    <location>
        <begin position="399"/>
        <end position="441"/>
    </location>
</feature>
<dbReference type="OrthoDB" id="771136at2759"/>
<keyword evidence="5" id="KW-0645">Protease</keyword>
<keyword evidence="7" id="KW-0732">Signal</keyword>
<dbReference type="PROSITE" id="PS00141">
    <property type="entry name" value="ASP_PROTEASE"/>
    <property type="match status" value="2"/>
</dbReference>
<accession>A0A9P6TYQ3</accession>
<sequence>MKFTLLASAFVLAEVALAASTNFVTLPVAKVRNPKAELNARALTKRYLAKRAMGTSALTNSANDVLYTVPLAIGTPPQTFHLAIDTGSPVTWVSSNTCIGEGCAGVHTYNCQASSTCRIIQGQTFTAKYVSGQSVVGSYTQEMMDLASLRFPAIIGVVTQNSARLTAGVDGIMGLWYYGKNAAVPFLDRMKNATILTEQVMGVYLRPSDHTPQALAPGQGGEVTFGGLNPARYTGEITYINNVGPSSWTIPVSGLSVNGQQIPLTNVTATIDTGTTAFLVPPAISNAVNGAIPGAAQLTGADDSWLLPCTGSSKITLTFGTFSADIPYADLVLEATAQQTSRGPYCYSTVMHPTGATATIDQWLIGDTFIKNVFSVYDFSNTAPLGRIGFAKLAEADPRNKNNPGSGGNGGIDAGGGNGGNGGGSGSGGTGGTGGGGGRNNGGGIFTPNTAAARGNSGDLWWMVFISLACALTTF</sequence>
<feature type="disulfide bond" evidence="4">
    <location>
        <begin position="98"/>
        <end position="103"/>
    </location>
</feature>
<feature type="active site" evidence="3">
    <location>
        <position position="85"/>
    </location>
</feature>
<keyword evidence="4" id="KW-1015">Disulfide bond</keyword>
<dbReference type="EMBL" id="JAAAJB010000679">
    <property type="protein sequence ID" value="KAG0252265.1"/>
    <property type="molecule type" value="Genomic_DNA"/>
</dbReference>
<comment type="similarity">
    <text evidence="1 5">Belongs to the peptidase A1 family.</text>
</comment>
<feature type="chain" id="PRO_5040107400" description="Peptidase A1 domain-containing protein" evidence="7">
    <location>
        <begin position="19"/>
        <end position="475"/>
    </location>
</feature>
<dbReference type="InterPro" id="IPR034164">
    <property type="entry name" value="Pepsin-like_dom"/>
</dbReference>
<proteinExistence type="inferred from homology"/>
<dbReference type="InterPro" id="IPR021109">
    <property type="entry name" value="Peptidase_aspartic_dom_sf"/>
</dbReference>
<dbReference type="PROSITE" id="PS51767">
    <property type="entry name" value="PEPTIDASE_A1"/>
    <property type="match status" value="1"/>
</dbReference>
<reference evidence="9" key="1">
    <citation type="journal article" date="2020" name="Fungal Divers.">
        <title>Resolving the Mortierellaceae phylogeny through synthesis of multi-gene phylogenetics and phylogenomics.</title>
        <authorList>
            <person name="Vandepol N."/>
            <person name="Liber J."/>
            <person name="Desiro A."/>
            <person name="Na H."/>
            <person name="Kennedy M."/>
            <person name="Barry K."/>
            <person name="Grigoriev I.V."/>
            <person name="Miller A.N."/>
            <person name="O'Donnell K."/>
            <person name="Stajich J.E."/>
            <person name="Bonito G."/>
        </authorList>
    </citation>
    <scope>NUCLEOTIDE SEQUENCE</scope>
    <source>
        <strain evidence="9">BC1065</strain>
    </source>
</reference>
<evidence type="ECO:0000256" key="1">
    <source>
        <dbReference type="ARBA" id="ARBA00007447"/>
    </source>
</evidence>
<dbReference type="Gene3D" id="2.40.70.10">
    <property type="entry name" value="Acid Proteases"/>
    <property type="match status" value="2"/>
</dbReference>
<feature type="signal peptide" evidence="7">
    <location>
        <begin position="1"/>
        <end position="18"/>
    </location>
</feature>
<dbReference type="SUPFAM" id="SSF50630">
    <property type="entry name" value="Acid proteases"/>
    <property type="match status" value="1"/>
</dbReference>
<gene>
    <name evidence="9" type="ORF">DFQ27_008179</name>
</gene>
<evidence type="ECO:0000313" key="9">
    <source>
        <dbReference type="EMBL" id="KAG0252265.1"/>
    </source>
</evidence>
<dbReference type="AlphaFoldDB" id="A0A9P6TYQ3"/>
<dbReference type="GO" id="GO:0006508">
    <property type="term" value="P:proteolysis"/>
    <property type="evidence" value="ECO:0007669"/>
    <property type="project" value="UniProtKB-KW"/>
</dbReference>
<evidence type="ECO:0000256" key="7">
    <source>
        <dbReference type="SAM" id="SignalP"/>
    </source>
</evidence>
<dbReference type="InterPro" id="IPR033121">
    <property type="entry name" value="PEPTIDASE_A1"/>
</dbReference>
<dbReference type="Proteomes" id="UP000807716">
    <property type="component" value="Unassembled WGS sequence"/>
</dbReference>
<dbReference type="InterPro" id="IPR001461">
    <property type="entry name" value="Aspartic_peptidase_A1"/>
</dbReference>
<evidence type="ECO:0000256" key="4">
    <source>
        <dbReference type="PIRSR" id="PIRSR601461-2"/>
    </source>
</evidence>
<evidence type="ECO:0000256" key="6">
    <source>
        <dbReference type="SAM" id="MobiDB-lite"/>
    </source>
</evidence>
<keyword evidence="2 5" id="KW-0064">Aspartyl protease</keyword>
<comment type="caution">
    <text evidence="9">The sequence shown here is derived from an EMBL/GenBank/DDBJ whole genome shotgun (WGS) entry which is preliminary data.</text>
</comment>
<evidence type="ECO:0000256" key="5">
    <source>
        <dbReference type="RuleBase" id="RU000454"/>
    </source>
</evidence>
<feature type="compositionally biased region" description="Gly residues" evidence="6">
    <location>
        <begin position="405"/>
        <end position="441"/>
    </location>
</feature>
<dbReference type="PRINTS" id="PR00792">
    <property type="entry name" value="PEPSIN"/>
</dbReference>
<evidence type="ECO:0000313" key="10">
    <source>
        <dbReference type="Proteomes" id="UP000807716"/>
    </source>
</evidence>
<evidence type="ECO:0000259" key="8">
    <source>
        <dbReference type="PROSITE" id="PS51767"/>
    </source>
</evidence>
<name>A0A9P6TYQ3_9FUNG</name>
<dbReference type="InterPro" id="IPR001969">
    <property type="entry name" value="Aspartic_peptidase_AS"/>
</dbReference>
<keyword evidence="5" id="KW-0378">Hydrolase</keyword>
<keyword evidence="10" id="KW-1185">Reference proteome</keyword>